<dbReference type="Proteomes" id="UP000325385">
    <property type="component" value="Chromosome"/>
</dbReference>
<dbReference type="EMBL" id="CP032228">
    <property type="protein sequence ID" value="QFI61894.1"/>
    <property type="molecule type" value="Genomic_DNA"/>
</dbReference>
<evidence type="ECO:0000256" key="2">
    <source>
        <dbReference type="ARBA" id="ARBA00022741"/>
    </source>
</evidence>
<evidence type="ECO:0000256" key="4">
    <source>
        <dbReference type="ARBA" id="ARBA00022967"/>
    </source>
</evidence>
<dbReference type="SMART" id="SM00382">
    <property type="entry name" value="AAA"/>
    <property type="match status" value="1"/>
</dbReference>
<dbReference type="PANTHER" id="PTHR42794:SF1">
    <property type="entry name" value="HEMIN IMPORT ATP-BINDING PROTEIN HMUV"/>
    <property type="match status" value="1"/>
</dbReference>
<evidence type="ECO:0000259" key="6">
    <source>
        <dbReference type="PROSITE" id="PS50893"/>
    </source>
</evidence>
<protein>
    <submittedName>
        <fullName evidence="7">ABC transporter ATP-binding protein</fullName>
    </submittedName>
</protein>
<dbReference type="InterPro" id="IPR003593">
    <property type="entry name" value="AAA+_ATPase"/>
</dbReference>
<dbReference type="Pfam" id="PF00005">
    <property type="entry name" value="ABC_tran"/>
    <property type="match status" value="1"/>
</dbReference>
<dbReference type="SUPFAM" id="SSF52540">
    <property type="entry name" value="P-loop containing nucleoside triphosphate hydrolases"/>
    <property type="match status" value="1"/>
</dbReference>
<keyword evidence="2" id="KW-0547">Nucleotide-binding</keyword>
<proteinExistence type="predicted"/>
<dbReference type="PROSITE" id="PS50893">
    <property type="entry name" value="ABC_TRANSPORTER_2"/>
    <property type="match status" value="1"/>
</dbReference>
<keyword evidence="4" id="KW-1278">Translocase</keyword>
<reference evidence="8" key="1">
    <citation type="submission" date="2018-09" db="EMBL/GenBank/DDBJ databases">
        <title>Nocardia yunnanensis sp. nov., an actinomycete isolated from a soil sample.</title>
        <authorList>
            <person name="Zhang J."/>
        </authorList>
    </citation>
    <scope>NUCLEOTIDE SEQUENCE [LARGE SCALE GENOMIC DNA]</scope>
    <source>
        <strain evidence="8">21-3</strain>
    </source>
</reference>
<sequence length="257" mass="27318">MSILQASGLSYAVDGKPLVVDAGFSLEPGELTALIGPNGSGKTTLLRLALGLLQAEAGSASIDGEPVARLSPVERARKIAYLPQARPLVWPQPVRDVVSLGRFAYGAALGRLSAGDEAAVSHAIGACQLDGFEERAADTLSGGELARVHLARALAAETPLVIADEPVAALDPRYQHQTMRLFASMAQGGHGVLTVVHDLDLALRYATRVLWLDEGRIVADGTPEETYTNERLRRVFGIEAEIIRNGARIRLDIMGPV</sequence>
<dbReference type="RefSeq" id="WP_151884685.1">
    <property type="nucleotide sequence ID" value="NZ_CP032228.1"/>
</dbReference>
<evidence type="ECO:0000313" key="7">
    <source>
        <dbReference type="EMBL" id="QFI61894.1"/>
    </source>
</evidence>
<organism evidence="7 8">
    <name type="scientific">Qipengyuania flava</name>
    <dbReference type="NCBI Taxonomy" id="192812"/>
    <lineage>
        <taxon>Bacteria</taxon>
        <taxon>Pseudomonadati</taxon>
        <taxon>Pseudomonadota</taxon>
        <taxon>Alphaproteobacteria</taxon>
        <taxon>Sphingomonadales</taxon>
        <taxon>Erythrobacteraceae</taxon>
        <taxon>Qipengyuania</taxon>
    </lineage>
</organism>
<keyword evidence="3 7" id="KW-0067">ATP-binding</keyword>
<dbReference type="Gene3D" id="3.40.50.300">
    <property type="entry name" value="P-loop containing nucleotide triphosphate hydrolases"/>
    <property type="match status" value="1"/>
</dbReference>
<comment type="function">
    <text evidence="5">Part of the ABC transporter complex HmuTUV involved in hemin import. Responsible for energy coupling to the transport system.</text>
</comment>
<dbReference type="InterPro" id="IPR027417">
    <property type="entry name" value="P-loop_NTPase"/>
</dbReference>
<evidence type="ECO:0000313" key="8">
    <source>
        <dbReference type="Proteomes" id="UP000325385"/>
    </source>
</evidence>
<dbReference type="CDD" id="cd03214">
    <property type="entry name" value="ABC_Iron-Siderophores_B12_Hemin"/>
    <property type="match status" value="1"/>
</dbReference>
<gene>
    <name evidence="7" type="ORF">D0Y83_00305</name>
</gene>
<dbReference type="GO" id="GO:0016887">
    <property type="term" value="F:ATP hydrolysis activity"/>
    <property type="evidence" value="ECO:0007669"/>
    <property type="project" value="InterPro"/>
</dbReference>
<evidence type="ECO:0000256" key="3">
    <source>
        <dbReference type="ARBA" id="ARBA00022840"/>
    </source>
</evidence>
<dbReference type="GO" id="GO:0005524">
    <property type="term" value="F:ATP binding"/>
    <property type="evidence" value="ECO:0007669"/>
    <property type="project" value="UniProtKB-KW"/>
</dbReference>
<dbReference type="PANTHER" id="PTHR42794">
    <property type="entry name" value="HEMIN IMPORT ATP-BINDING PROTEIN HMUV"/>
    <property type="match status" value="1"/>
</dbReference>
<name>A0A5P6N7C8_9SPHN</name>
<evidence type="ECO:0000256" key="5">
    <source>
        <dbReference type="ARBA" id="ARBA00037066"/>
    </source>
</evidence>
<evidence type="ECO:0000256" key="1">
    <source>
        <dbReference type="ARBA" id="ARBA00022448"/>
    </source>
</evidence>
<dbReference type="GeneID" id="69695723"/>
<feature type="domain" description="ABC transporter" evidence="6">
    <location>
        <begin position="4"/>
        <end position="239"/>
    </location>
</feature>
<dbReference type="InterPro" id="IPR003439">
    <property type="entry name" value="ABC_transporter-like_ATP-bd"/>
</dbReference>
<keyword evidence="1" id="KW-0813">Transport</keyword>
<accession>A0A5P6N7C8</accession>
<dbReference type="AlphaFoldDB" id="A0A5P6N7C8"/>